<dbReference type="InterPro" id="IPR046455">
    <property type="entry name" value="Sec7/BIG1-like_C"/>
</dbReference>
<feature type="compositionally biased region" description="Pro residues" evidence="1">
    <location>
        <begin position="116"/>
        <end position="127"/>
    </location>
</feature>
<dbReference type="Pfam" id="PF20252">
    <property type="entry name" value="BIG2_C"/>
    <property type="match status" value="1"/>
</dbReference>
<feature type="region of interest" description="Disordered" evidence="1">
    <location>
        <begin position="111"/>
        <end position="135"/>
    </location>
</feature>
<protein>
    <recommendedName>
        <fullName evidence="2">Sec7/BIG1-like C-terminal domain-containing protein</fullName>
    </recommendedName>
</protein>
<reference evidence="3" key="1">
    <citation type="submission" date="2020-11" db="EMBL/GenBank/DDBJ databases">
        <authorList>
            <person name="Tran Van P."/>
        </authorList>
    </citation>
    <scope>NUCLEOTIDE SEQUENCE</scope>
</reference>
<feature type="domain" description="Sec7/BIG1-like C-terminal" evidence="2">
    <location>
        <begin position="152"/>
        <end position="370"/>
    </location>
</feature>
<evidence type="ECO:0000313" key="3">
    <source>
        <dbReference type="EMBL" id="CAD7235266.1"/>
    </source>
</evidence>
<proteinExistence type="predicted"/>
<name>A0A7R8ZUT7_9CRUS</name>
<gene>
    <name evidence="3" type="ORF">CTOB1V02_LOCUS13082</name>
</gene>
<accession>A0A7R8ZUT7</accession>
<dbReference type="OrthoDB" id="6363331at2759"/>
<dbReference type="AlphaFoldDB" id="A0A7R8ZUT7"/>
<dbReference type="InterPro" id="IPR016024">
    <property type="entry name" value="ARM-type_fold"/>
</dbReference>
<evidence type="ECO:0000256" key="1">
    <source>
        <dbReference type="SAM" id="MobiDB-lite"/>
    </source>
</evidence>
<organism evidence="3">
    <name type="scientific">Cyprideis torosa</name>
    <dbReference type="NCBI Taxonomy" id="163714"/>
    <lineage>
        <taxon>Eukaryota</taxon>
        <taxon>Metazoa</taxon>
        <taxon>Ecdysozoa</taxon>
        <taxon>Arthropoda</taxon>
        <taxon>Crustacea</taxon>
        <taxon>Oligostraca</taxon>
        <taxon>Ostracoda</taxon>
        <taxon>Podocopa</taxon>
        <taxon>Podocopida</taxon>
        <taxon>Cytherocopina</taxon>
        <taxon>Cytheroidea</taxon>
        <taxon>Cytherideidae</taxon>
        <taxon>Cyprideis</taxon>
    </lineage>
</organism>
<sequence length="394" mass="44436">MKVPEVKRGASQRQVEAEWMTTTCNHALYAMMDVFTEFFEVLSPILLADIFHQLQWCVLQDNEQLARSGTNCLENLVVSNGAKFSPEIWSATCECMYQIFTSTLPHELLTWSPPLGRTPPSPTPPSHSPTLPAAQPGKPPYAINSLLIRFIVQMELITCIDNIVFFPAASRKEDAQHLQEALAASSPVKNSDIKMAAPSSTPSSTSNNSGMYPYLSSSHLFRLAECLMESHKFARKFNSNHELRNALWKSGLRGNSKPNLARQETHSLACVTRILFRLLQDPQRRPEDKARAEILLVSLCSDALEYFLTLSNDSHREAWHPLLLLILSKTLRLSPEAFKRAASAYFPFLCDLVRMTDAKPDLRALLSKLLRRAGRVYGIHPRTSEGERRRRCSL</sequence>
<dbReference type="SUPFAM" id="SSF48371">
    <property type="entry name" value="ARM repeat"/>
    <property type="match status" value="1"/>
</dbReference>
<dbReference type="EMBL" id="OB671960">
    <property type="protein sequence ID" value="CAD7235266.1"/>
    <property type="molecule type" value="Genomic_DNA"/>
</dbReference>
<evidence type="ECO:0000259" key="2">
    <source>
        <dbReference type="Pfam" id="PF20252"/>
    </source>
</evidence>